<accession>A0A8G2BKQ3</accession>
<sequence length="64" mass="7264">MTTYIVTLRFEHPAWDEINGIPYEIDAESKRDAIKSARRKAERDGHIGAGAMTGRTWFKAEAQV</sequence>
<dbReference type="RefSeq" id="WP_093150744.1">
    <property type="nucleotide sequence ID" value="NZ_FNBW01000007.1"/>
</dbReference>
<dbReference type="AlphaFoldDB" id="A0A8G2BKQ3"/>
<organism evidence="1 2">
    <name type="scientific">Thalassobaculum litoreum DSM 18839</name>
    <dbReference type="NCBI Taxonomy" id="1123362"/>
    <lineage>
        <taxon>Bacteria</taxon>
        <taxon>Pseudomonadati</taxon>
        <taxon>Pseudomonadota</taxon>
        <taxon>Alphaproteobacteria</taxon>
        <taxon>Rhodospirillales</taxon>
        <taxon>Thalassobaculaceae</taxon>
        <taxon>Thalassobaculum</taxon>
    </lineage>
</organism>
<evidence type="ECO:0000313" key="1">
    <source>
        <dbReference type="EMBL" id="SDF84294.1"/>
    </source>
</evidence>
<name>A0A8G2BKQ3_9PROT</name>
<dbReference type="OrthoDB" id="9994576at2"/>
<gene>
    <name evidence="1" type="ORF">SAMN05660686_02504</name>
</gene>
<proteinExistence type="predicted"/>
<reference evidence="1 2" key="1">
    <citation type="submission" date="2016-10" db="EMBL/GenBank/DDBJ databases">
        <authorList>
            <person name="Varghese N."/>
            <person name="Submissions S."/>
        </authorList>
    </citation>
    <scope>NUCLEOTIDE SEQUENCE [LARGE SCALE GENOMIC DNA]</scope>
    <source>
        <strain evidence="1 2">DSM 18839</strain>
    </source>
</reference>
<evidence type="ECO:0000313" key="2">
    <source>
        <dbReference type="Proteomes" id="UP000198615"/>
    </source>
</evidence>
<dbReference type="EMBL" id="FNBW01000007">
    <property type="protein sequence ID" value="SDF84294.1"/>
    <property type="molecule type" value="Genomic_DNA"/>
</dbReference>
<keyword evidence="2" id="KW-1185">Reference proteome</keyword>
<dbReference type="Proteomes" id="UP000198615">
    <property type="component" value="Unassembled WGS sequence"/>
</dbReference>
<protein>
    <submittedName>
        <fullName evidence="1">Uncharacterized protein</fullName>
    </submittedName>
</protein>
<comment type="caution">
    <text evidence="1">The sequence shown here is derived from an EMBL/GenBank/DDBJ whole genome shotgun (WGS) entry which is preliminary data.</text>
</comment>